<name>A0A8J6TE49_9CHLR</name>
<gene>
    <name evidence="2" type="ORF">H8E29_02795</name>
</gene>
<sequence length="178" mass="21151">MSRTSYKFLKGDINPYFVTSTVVDWLPLLVIPEIAKIILNSLSFLQKEKRIIFYAYVIMKTHLHSIASADNISKEMANLRSYTARISIDYFKEHNQQDILQQLSKQKLTHRKDREHQFWQEGVQPKRIHDRKMMHQKILYIHENPVRKGYVEKSEDWVYSSAGLYDGNDGLLNVFMDW</sequence>
<evidence type="ECO:0000313" key="3">
    <source>
        <dbReference type="Proteomes" id="UP000614469"/>
    </source>
</evidence>
<dbReference type="GO" id="GO:0004803">
    <property type="term" value="F:transposase activity"/>
    <property type="evidence" value="ECO:0007669"/>
    <property type="project" value="InterPro"/>
</dbReference>
<dbReference type="SUPFAM" id="SSF143422">
    <property type="entry name" value="Transposase IS200-like"/>
    <property type="match status" value="1"/>
</dbReference>
<dbReference type="GO" id="GO:0006313">
    <property type="term" value="P:DNA transposition"/>
    <property type="evidence" value="ECO:0007669"/>
    <property type="project" value="InterPro"/>
</dbReference>
<evidence type="ECO:0000259" key="1">
    <source>
        <dbReference type="SMART" id="SM01321"/>
    </source>
</evidence>
<reference evidence="2 3" key="1">
    <citation type="submission" date="2020-08" db="EMBL/GenBank/DDBJ databases">
        <title>Bridging the membrane lipid divide: bacteria of the FCB group superphylum have the potential to synthesize archaeal ether lipids.</title>
        <authorList>
            <person name="Villanueva L."/>
            <person name="Von Meijenfeldt F.A.B."/>
            <person name="Westbye A.B."/>
            <person name="Yadav S."/>
            <person name="Hopmans E.C."/>
            <person name="Dutilh B.E."/>
            <person name="Sinninghe Damste J.S."/>
        </authorList>
    </citation>
    <scope>NUCLEOTIDE SEQUENCE [LARGE SCALE GENOMIC DNA]</scope>
    <source>
        <strain evidence="2">NIOZ-UU36</strain>
    </source>
</reference>
<comment type="caution">
    <text evidence="2">The sequence shown here is derived from an EMBL/GenBank/DDBJ whole genome shotgun (WGS) entry which is preliminary data.</text>
</comment>
<feature type="domain" description="Transposase IS200-like" evidence="1">
    <location>
        <begin position="12"/>
        <end position="144"/>
    </location>
</feature>
<dbReference type="AlphaFoldDB" id="A0A8J6TE49"/>
<dbReference type="Proteomes" id="UP000614469">
    <property type="component" value="Unassembled WGS sequence"/>
</dbReference>
<protein>
    <submittedName>
        <fullName evidence="2">Transposase</fullName>
    </submittedName>
</protein>
<dbReference type="NCBIfam" id="NF047646">
    <property type="entry name" value="REP_Tyr_transpos"/>
    <property type="match status" value="1"/>
</dbReference>
<dbReference type="GO" id="GO:0043565">
    <property type="term" value="F:sequence-specific DNA binding"/>
    <property type="evidence" value="ECO:0007669"/>
    <property type="project" value="TreeGrafter"/>
</dbReference>
<evidence type="ECO:0000313" key="2">
    <source>
        <dbReference type="EMBL" id="MBC8334168.1"/>
    </source>
</evidence>
<proteinExistence type="predicted"/>
<dbReference type="InterPro" id="IPR052715">
    <property type="entry name" value="RAYT_transposase"/>
</dbReference>
<dbReference type="EMBL" id="JACNJN010000051">
    <property type="protein sequence ID" value="MBC8334168.1"/>
    <property type="molecule type" value="Genomic_DNA"/>
</dbReference>
<accession>A0A8J6TE49</accession>
<dbReference type="SMART" id="SM01321">
    <property type="entry name" value="Y1_Tnp"/>
    <property type="match status" value="1"/>
</dbReference>
<dbReference type="InterPro" id="IPR036515">
    <property type="entry name" value="Transposase_17_sf"/>
</dbReference>
<dbReference type="InterPro" id="IPR002686">
    <property type="entry name" value="Transposase_17"/>
</dbReference>
<dbReference type="Gene3D" id="3.30.70.1290">
    <property type="entry name" value="Transposase IS200-like"/>
    <property type="match status" value="1"/>
</dbReference>
<organism evidence="2 3">
    <name type="scientific">Candidatus Desulfolinea nitratireducens</name>
    <dbReference type="NCBI Taxonomy" id="2841698"/>
    <lineage>
        <taxon>Bacteria</taxon>
        <taxon>Bacillati</taxon>
        <taxon>Chloroflexota</taxon>
        <taxon>Anaerolineae</taxon>
        <taxon>Anaerolineales</taxon>
        <taxon>Anaerolineales incertae sedis</taxon>
        <taxon>Candidatus Desulfolinea</taxon>
    </lineage>
</organism>
<dbReference type="PANTHER" id="PTHR36966:SF1">
    <property type="entry name" value="REP-ASSOCIATED TYROSINE TRANSPOSASE"/>
    <property type="match status" value="1"/>
</dbReference>
<dbReference type="PANTHER" id="PTHR36966">
    <property type="entry name" value="REP-ASSOCIATED TYROSINE TRANSPOSASE"/>
    <property type="match status" value="1"/>
</dbReference>